<evidence type="ECO:0000313" key="3">
    <source>
        <dbReference type="Proteomes" id="UP001372338"/>
    </source>
</evidence>
<dbReference type="PANTHER" id="PTHR34427:SF5">
    <property type="entry name" value="DUF4283 DOMAIN-CONTAINING PROTEIN"/>
    <property type="match status" value="1"/>
</dbReference>
<accession>A0AAN9PAL5</accession>
<gene>
    <name evidence="2" type="ORF">RIF29_04862</name>
</gene>
<dbReference type="SUPFAM" id="SSF54928">
    <property type="entry name" value="RNA-binding domain, RBD"/>
    <property type="match status" value="1"/>
</dbReference>
<feature type="region of interest" description="Disordered" evidence="1">
    <location>
        <begin position="344"/>
        <end position="375"/>
    </location>
</feature>
<evidence type="ECO:0000313" key="2">
    <source>
        <dbReference type="EMBL" id="KAK7290434.1"/>
    </source>
</evidence>
<feature type="compositionally biased region" description="Polar residues" evidence="1">
    <location>
        <begin position="742"/>
        <end position="752"/>
    </location>
</feature>
<organism evidence="2 3">
    <name type="scientific">Crotalaria pallida</name>
    <name type="common">Smooth rattlebox</name>
    <name type="synonym">Crotalaria striata</name>
    <dbReference type="NCBI Taxonomy" id="3830"/>
    <lineage>
        <taxon>Eukaryota</taxon>
        <taxon>Viridiplantae</taxon>
        <taxon>Streptophyta</taxon>
        <taxon>Embryophyta</taxon>
        <taxon>Tracheophyta</taxon>
        <taxon>Spermatophyta</taxon>
        <taxon>Magnoliopsida</taxon>
        <taxon>eudicotyledons</taxon>
        <taxon>Gunneridae</taxon>
        <taxon>Pentapetalae</taxon>
        <taxon>rosids</taxon>
        <taxon>fabids</taxon>
        <taxon>Fabales</taxon>
        <taxon>Fabaceae</taxon>
        <taxon>Papilionoideae</taxon>
        <taxon>50 kb inversion clade</taxon>
        <taxon>genistoids sensu lato</taxon>
        <taxon>core genistoids</taxon>
        <taxon>Crotalarieae</taxon>
        <taxon>Crotalaria</taxon>
    </lineage>
</organism>
<feature type="region of interest" description="Disordered" evidence="1">
    <location>
        <begin position="731"/>
        <end position="752"/>
    </location>
</feature>
<feature type="compositionally biased region" description="Basic and acidic residues" evidence="1">
    <location>
        <begin position="731"/>
        <end position="741"/>
    </location>
</feature>
<protein>
    <recommendedName>
        <fullName evidence="4">RRM domain-containing protein</fullName>
    </recommendedName>
</protein>
<dbReference type="EMBL" id="JAYWIO010000001">
    <property type="protein sequence ID" value="KAK7290434.1"/>
    <property type="molecule type" value="Genomic_DNA"/>
</dbReference>
<comment type="caution">
    <text evidence="2">The sequence shown here is derived from an EMBL/GenBank/DDBJ whole genome shotgun (WGS) entry which is preliminary data.</text>
</comment>
<reference evidence="2 3" key="1">
    <citation type="submission" date="2024-01" db="EMBL/GenBank/DDBJ databases">
        <title>The genomes of 5 underutilized Papilionoideae crops provide insights into root nodulation and disease resistanc.</title>
        <authorList>
            <person name="Yuan L."/>
        </authorList>
    </citation>
    <scope>NUCLEOTIDE SEQUENCE [LARGE SCALE GENOMIC DNA]</scope>
    <source>
        <strain evidence="2">ZHUSHIDOU_FW_LH</strain>
        <tissue evidence="2">Leaf</tissue>
    </source>
</reference>
<feature type="region of interest" description="Disordered" evidence="1">
    <location>
        <begin position="625"/>
        <end position="682"/>
    </location>
</feature>
<feature type="compositionally biased region" description="Basic residues" evidence="1">
    <location>
        <begin position="634"/>
        <end position="645"/>
    </location>
</feature>
<dbReference type="AlphaFoldDB" id="A0AAN9PAL5"/>
<dbReference type="PANTHER" id="PTHR34427">
    <property type="entry name" value="DUF4283 DOMAIN PROTEIN"/>
    <property type="match status" value="1"/>
</dbReference>
<feature type="region of interest" description="Disordered" evidence="1">
    <location>
        <begin position="111"/>
        <end position="136"/>
    </location>
</feature>
<dbReference type="Gene3D" id="3.30.70.330">
    <property type="match status" value="1"/>
</dbReference>
<name>A0AAN9PAL5_CROPI</name>
<dbReference type="GO" id="GO:0003676">
    <property type="term" value="F:nucleic acid binding"/>
    <property type="evidence" value="ECO:0007669"/>
    <property type="project" value="InterPro"/>
</dbReference>
<sequence>MFVLELVAGENYRFGYKAAGDALELVMLCEEYGLEAYIINSVMDIINSTFSRWGKVMDVFIPSKKNKEGNSFGFVRYKDIRDISYLEEKLAQIRWGMKKITLNVSKFGRHDGRNNKKINNRIEEPRRTQGGDKKEPKLSYAEVVKQNAGGYQKKRTKKRIGAPRIDMYHNINKEIMTKHERCYMGMIHKHVNPMLLNDQLVAAGIRSIKIAPMGGDWVFIEPEEDEDMQILIKEEENTLNQWFSFFKKWSPSEIAGKRYAWLRVQGTPIHAWERDFFSSVANFFGSLERLDSNTELRRRYDFARILISTSNTDYINRTLRVKINEDVFYIKVVEEPFSNNLEIENDEGKMLESEESVDGSSESEYSGIGQDSEFQETDGEEFDFEKFLDDAFEMAAKIPREVETANDSLMTNNHQRGLRRHSESLNSHASQTMVVETNSLGPKSFGPRSISLPNLKETSLIYALGQVGHQEQSLNSNQGHMDPSKDGPTRVVETNLTLGWQNKNPHLEVNTTDKDDKALGYDMDQHSLIANQGHMDLMKEGPTRVLETKLDLAEKASDIFEDVTEQELGVDKHNKQKYKEEKVKNSLETSLEEDNEDHLFQQQINSMDKQFLDLTKDNHSQSFEVDTEGLAEGKRKRRRPRKKKTILQADKKRYKSMGTITGSSRKGRKKSAPDLSGNSLSDDDLLCRSQMVKSSEEIAQEVWEFGKKMGLIVRTDEVLVIKKLSELEKRDRQAIGKEKQAESFQGNQVESK</sequence>
<evidence type="ECO:0000256" key="1">
    <source>
        <dbReference type="SAM" id="MobiDB-lite"/>
    </source>
</evidence>
<dbReference type="InterPro" id="IPR012677">
    <property type="entry name" value="Nucleotide-bd_a/b_plait_sf"/>
</dbReference>
<keyword evidence="3" id="KW-1185">Reference proteome</keyword>
<proteinExistence type="predicted"/>
<evidence type="ECO:0008006" key="4">
    <source>
        <dbReference type="Google" id="ProtNLM"/>
    </source>
</evidence>
<dbReference type="Proteomes" id="UP001372338">
    <property type="component" value="Unassembled WGS sequence"/>
</dbReference>
<dbReference type="InterPro" id="IPR035979">
    <property type="entry name" value="RBD_domain_sf"/>
</dbReference>